<organism evidence="2 3">
    <name type="scientific">Lacipirellula parvula</name>
    <dbReference type="NCBI Taxonomy" id="2650471"/>
    <lineage>
        <taxon>Bacteria</taxon>
        <taxon>Pseudomonadati</taxon>
        <taxon>Planctomycetota</taxon>
        <taxon>Planctomycetia</taxon>
        <taxon>Pirellulales</taxon>
        <taxon>Lacipirellulaceae</taxon>
        <taxon>Lacipirellula</taxon>
    </lineage>
</organism>
<keyword evidence="3" id="KW-1185">Reference proteome</keyword>
<dbReference type="AlphaFoldDB" id="A0A5K7XIB3"/>
<dbReference type="Proteomes" id="UP000326837">
    <property type="component" value="Chromosome"/>
</dbReference>
<sequence length="651" mass="71159">MAKLLPIGSLLALALTCLLPSLATAAVPSDTIMSSATKGFASVANAKQLEANWNKTQMGHLVKDEAMQPFVTDMKRQIERKLSDTRTKLAMTVEDLRDVATGEIGLGLVAQESTRAAVAITVDVTGNAPAAQTLLGKIDQELARRKAKRSDVTVGGVKMAVYAIPPQHDKDIAREAVFFINQDLLCATDSRAEAEAMIGRFGGKGQSLASVKPYTTTMGRCAAEADNLVPELRWYIEPFGYAKASRSLAPGEELAKQGKDYVNILENQGFDAIQGMGGFVNLAAYGSFEVLHRTSVYAPAVTTDPTKYKLAMRIMQFPNAEKMPPEPWIPRSLASYRTFNMDMQNAYLYFGSLFDAIAGYEDAFKDVIEGLEKDPYGPQVVVDKDFVAHLGQRVSLFTDYELPITTKSERFMFMVELKDEAAVAATVEKFMKADPNAQQKEFQGKVVWEIKPAQEEIPELEIDLEPAGEEIDVVEDGSLKPGAMSTSAVCVTDGHLLVASHLSFLEKMLAAKAAGDKLADATDFREVEASLNQLLPGAVAVRCFRRTDEAYRPTYELLRQGKMPESETLLGRLLNRLLTSPEDEEVGALRKQKIDGRQLPPFEMVRRYFSPAGIVVRSLDDGWFVVGATLTKQGAVAKLGEASSGEGAQVR</sequence>
<feature type="chain" id="PRO_5025008232" description="DUF3352 domain-containing protein" evidence="1">
    <location>
        <begin position="26"/>
        <end position="651"/>
    </location>
</feature>
<evidence type="ECO:0000256" key="1">
    <source>
        <dbReference type="SAM" id="SignalP"/>
    </source>
</evidence>
<evidence type="ECO:0000313" key="2">
    <source>
        <dbReference type="EMBL" id="BBO34701.1"/>
    </source>
</evidence>
<evidence type="ECO:0008006" key="4">
    <source>
        <dbReference type="Google" id="ProtNLM"/>
    </source>
</evidence>
<feature type="signal peptide" evidence="1">
    <location>
        <begin position="1"/>
        <end position="25"/>
    </location>
</feature>
<gene>
    <name evidence="2" type="ORF">PLANPX_4313</name>
</gene>
<accession>A0A5K7XIB3</accession>
<dbReference type="RefSeq" id="WP_152100225.1">
    <property type="nucleotide sequence ID" value="NZ_AP021861.1"/>
</dbReference>
<dbReference type="EMBL" id="AP021861">
    <property type="protein sequence ID" value="BBO34701.1"/>
    <property type="molecule type" value="Genomic_DNA"/>
</dbReference>
<dbReference type="KEGG" id="lpav:PLANPX_4313"/>
<proteinExistence type="predicted"/>
<protein>
    <recommendedName>
        <fullName evidence="4">DUF3352 domain-containing protein</fullName>
    </recommendedName>
</protein>
<evidence type="ECO:0000313" key="3">
    <source>
        <dbReference type="Proteomes" id="UP000326837"/>
    </source>
</evidence>
<keyword evidence="1" id="KW-0732">Signal</keyword>
<reference evidence="3" key="1">
    <citation type="submission" date="2019-10" db="EMBL/GenBank/DDBJ databases">
        <title>Lacipirellula parvula gen. nov., sp. nov., representing a lineage of planctomycetes widespread in freshwater anoxic habitats, and description of the family Lacipirellulaceae.</title>
        <authorList>
            <person name="Dedysh S.N."/>
            <person name="Kulichevskaya I.S."/>
            <person name="Beletsky A.V."/>
            <person name="Rakitin A.L."/>
            <person name="Mardanov A.V."/>
            <person name="Ivanova A.A."/>
            <person name="Saltykova V.X."/>
            <person name="Rijpstra W.I.C."/>
            <person name="Sinninghe Damste J.S."/>
            <person name="Ravin N.V."/>
        </authorList>
    </citation>
    <scope>NUCLEOTIDE SEQUENCE [LARGE SCALE GENOMIC DNA]</scope>
    <source>
        <strain evidence="3">PX69</strain>
    </source>
</reference>
<name>A0A5K7XIB3_9BACT</name>